<dbReference type="PANTHER" id="PTHR11269">
    <property type="entry name" value="PERIOD CIRCADIAN PROTEIN"/>
    <property type="match status" value="1"/>
</dbReference>
<feature type="compositionally biased region" description="Low complexity" evidence="7">
    <location>
        <begin position="14"/>
        <end position="27"/>
    </location>
</feature>
<keyword evidence="11" id="KW-1185">Reference proteome</keyword>
<feature type="compositionally biased region" description="Acidic residues" evidence="7">
    <location>
        <begin position="1171"/>
        <end position="1185"/>
    </location>
</feature>
<feature type="compositionally biased region" description="Polar residues" evidence="7">
    <location>
        <begin position="957"/>
        <end position="969"/>
    </location>
</feature>
<feature type="region of interest" description="Disordered" evidence="7">
    <location>
        <begin position="636"/>
        <end position="738"/>
    </location>
</feature>
<dbReference type="Proteomes" id="UP001549920">
    <property type="component" value="Unassembled WGS sequence"/>
</dbReference>
<evidence type="ECO:0000259" key="8">
    <source>
        <dbReference type="PROSITE" id="PS50112"/>
    </source>
</evidence>
<feature type="region of interest" description="Disordered" evidence="7">
    <location>
        <begin position="422"/>
        <end position="448"/>
    </location>
</feature>
<dbReference type="Pfam" id="PF14598">
    <property type="entry name" value="PAS_11"/>
    <property type="match status" value="1"/>
</dbReference>
<dbReference type="Gene3D" id="3.30.450.20">
    <property type="entry name" value="PAS domain"/>
    <property type="match status" value="2"/>
</dbReference>
<sequence length="1191" mass="131708">MDNLDDSENNAKISDSAYSNSCSNSQSRRSHSSKSTHSGSNLSGSSGYGGQPSTTGSSNPPPEKRAKEKDTKKEKQVQVDTEKAKATTDCCPPGPEPQLVTPKEEEQNVDQTPFPALSHIEKGPESMDIASPDTSEGKEEVASCNLPIGNTNASVNLVASRPPKLYCSEGFSCVISMHDGVVMYTTASLTTILGFPKDMWIGRSFIDFIHPRDRNTFASQITSGLAIPKIVNGTEEKVQTPGNPVSTMVCRIRRYRGLSAGFGVKERTVTFMPFLLKLAFKNVSDEEGELTYLVIQATPFFSAFKVPNEIAVKPIPFVMRHAANGNLEYIDPESVPYLGYLPQDVVGEDAIKLYHHDDLCYLRQVYETIVKEGGVPRCKPYRMMTQNGDYVKLETEWSSFINPWSRKLEFVIGKHHLIEGPTNPDVFQAPDTEKAPKIPEEEKNKHQSLRDSIVKIMNEVLTKPAEVAKQQMSKRCQDLASFMESLMEEPLKPSPNDQLQLEIQDTDHSYYERDSMLGGISPHHDYNDCKSSTETPLSYNQLNYNENMQRYFESHQPFSCEDYNTVTGENILGLKDTKQLSAKCLSPMAQHSGDSGEMTSSCESGLVVRPNSPVAFLGDYQRVRLTETVLNKHNSEMEKKLLRVHRETRSSSKGEREKTSNEKRQKKKEHLARCNASFQPAAVGTASTPGPVVERKSHGVKRSSKQVDSETVAHKHHCSSLRQSRRRHVTSAAPAQPSATITTTVAAAHWQTNPVSNMNNMNTFILGLGFPQQMQIMSPAVISQQVAPMQGMFPMYYAPAQPTPIPSGSEMTNPDPTKNANANAQFPAPAMQCMMYGQAMYGSPFMYSPIAPQMSQMTYPAMQQSMMHQTTQFNNSLNPLGLTSSNYEEACKPSVPLRLTKSGGGWRDLKRDDPQAASSKTDLGSADSSSSTNALNRESGVNTTGCKSHRKLDYSSDVRSSTNSFSPKSTEAVPDTAACRNLTAKSARMRNSDGTVDRTDGDSSSSSFYSSFFKTESGSAEDSGDKLGAKLRTTTANFWTKSTPDDQSSLGATKAYRESKHKKITRRKMEPPWMEQVCVSSELIYKYQVLTKTLEEVLTSDKQKMINLAQPSLVNEQLGQLYLDLQLEGVAARLTLEEGITSSSSSGEETTTNSKKTTKRKREYSKLVMIYEEDAPLPPPADDDMTPSTTT</sequence>
<keyword evidence="2" id="KW-0597">Phosphoprotein</keyword>
<evidence type="ECO:0000313" key="9">
    <source>
        <dbReference type="EMBL" id="KAL0852244.1"/>
    </source>
</evidence>
<dbReference type="PROSITE" id="PS50112">
    <property type="entry name" value="PAS"/>
    <property type="match status" value="2"/>
</dbReference>
<dbReference type="EMBL" id="JBEDNZ010000001">
    <property type="protein sequence ID" value="KAL0852244.1"/>
    <property type="molecule type" value="Genomic_DNA"/>
</dbReference>
<dbReference type="PANTHER" id="PTHR11269:SF16">
    <property type="entry name" value="PERIOD CIRCADIAN PROTEIN"/>
    <property type="match status" value="1"/>
</dbReference>
<feature type="compositionally biased region" description="Basic and acidic residues" evidence="7">
    <location>
        <begin position="636"/>
        <end position="663"/>
    </location>
</feature>
<evidence type="ECO:0000256" key="5">
    <source>
        <dbReference type="ARBA" id="ARBA00023242"/>
    </source>
</evidence>
<dbReference type="InterPro" id="IPR000014">
    <property type="entry name" value="PAS"/>
</dbReference>
<feature type="compositionally biased region" description="Basic and acidic residues" evidence="7">
    <location>
        <begin position="431"/>
        <end position="448"/>
    </location>
</feature>
<evidence type="ECO:0000256" key="6">
    <source>
        <dbReference type="ARBA" id="ARBA00040849"/>
    </source>
</evidence>
<feature type="compositionally biased region" description="Basic and acidic residues" evidence="7">
    <location>
        <begin position="62"/>
        <end position="86"/>
    </location>
</feature>
<comment type="subcellular location">
    <subcellularLocation>
        <location evidence="1">Nucleus</location>
    </subcellularLocation>
</comment>
<dbReference type="InterPro" id="IPR022728">
    <property type="entry name" value="Period_circadian-like_C"/>
</dbReference>
<feature type="region of interest" description="Disordered" evidence="7">
    <location>
        <begin position="897"/>
        <end position="1006"/>
    </location>
</feature>
<dbReference type="FunFam" id="3.30.450.20:FF:000066">
    <property type="entry name" value="Period circadian protein"/>
    <property type="match status" value="1"/>
</dbReference>
<feature type="compositionally biased region" description="Low complexity" evidence="7">
    <location>
        <begin position="35"/>
        <end position="45"/>
    </location>
</feature>
<dbReference type="GO" id="GO:0005634">
    <property type="term" value="C:nucleus"/>
    <property type="evidence" value="ECO:0007669"/>
    <property type="project" value="UniProtKB-SubCell"/>
</dbReference>
<evidence type="ECO:0000313" key="11">
    <source>
        <dbReference type="Proteomes" id="UP001549920"/>
    </source>
</evidence>
<feature type="domain" description="PAS" evidence="8">
    <location>
        <begin position="179"/>
        <end position="234"/>
    </location>
</feature>
<keyword evidence="3" id="KW-0677">Repeat</keyword>
<evidence type="ECO:0000313" key="10">
    <source>
        <dbReference type="EMBL" id="KAL0902604.1"/>
    </source>
</evidence>
<dbReference type="Pfam" id="PF12114">
    <property type="entry name" value="Period_C"/>
    <property type="match status" value="1"/>
</dbReference>
<accession>A0ABD0TSG1</accession>
<feature type="compositionally biased region" description="Low complexity" evidence="7">
    <location>
        <begin position="1140"/>
        <end position="1155"/>
    </location>
</feature>
<feature type="compositionally biased region" description="Polar residues" evidence="7">
    <location>
        <begin position="916"/>
        <end position="946"/>
    </location>
</feature>
<evidence type="ECO:0000256" key="3">
    <source>
        <dbReference type="ARBA" id="ARBA00022737"/>
    </source>
</evidence>
<feature type="compositionally biased region" description="Basic residues" evidence="7">
    <location>
        <begin position="714"/>
        <end position="729"/>
    </location>
</feature>
<dbReference type="InterPro" id="IPR035965">
    <property type="entry name" value="PAS-like_dom_sf"/>
</dbReference>
<keyword evidence="5" id="KW-0539">Nucleus</keyword>
<name>A0ABD0TSG1_LOXSC</name>
<dbReference type="InterPro" id="IPR050760">
    <property type="entry name" value="Period_circadian_regulator"/>
</dbReference>
<dbReference type="Gene3D" id="1.20.5.770">
    <property type="entry name" value="Single helix bin"/>
    <property type="match status" value="1"/>
</dbReference>
<proteinExistence type="predicted"/>
<feature type="domain" description="PAS" evidence="8">
    <location>
        <begin position="323"/>
        <end position="373"/>
    </location>
</feature>
<evidence type="ECO:0000256" key="1">
    <source>
        <dbReference type="ARBA" id="ARBA00004123"/>
    </source>
</evidence>
<evidence type="ECO:0000256" key="7">
    <source>
        <dbReference type="SAM" id="MobiDB-lite"/>
    </source>
</evidence>
<evidence type="ECO:0000313" key="12">
    <source>
        <dbReference type="Proteomes" id="UP001549921"/>
    </source>
</evidence>
<dbReference type="SUPFAM" id="SSF55785">
    <property type="entry name" value="PYP-like sensor domain (PAS domain)"/>
    <property type="match status" value="2"/>
</dbReference>
<protein>
    <recommendedName>
        <fullName evidence="6">Period circadian protein</fullName>
    </recommendedName>
</protein>
<dbReference type="Proteomes" id="UP001549921">
    <property type="component" value="Unassembled WGS sequence"/>
</dbReference>
<dbReference type="InterPro" id="IPR013767">
    <property type="entry name" value="PAS_fold"/>
</dbReference>
<feature type="region of interest" description="Disordered" evidence="7">
    <location>
        <begin position="116"/>
        <end position="135"/>
    </location>
</feature>
<evidence type="ECO:0000256" key="4">
    <source>
        <dbReference type="ARBA" id="ARBA00023108"/>
    </source>
</evidence>
<feature type="region of interest" description="Disordered" evidence="7">
    <location>
        <begin position="1"/>
        <end position="109"/>
    </location>
</feature>
<comment type="caution">
    <text evidence="9">The sequence shown here is derived from an EMBL/GenBank/DDBJ whole genome shotgun (WGS) entry which is preliminary data.</text>
</comment>
<dbReference type="CDD" id="cd00130">
    <property type="entry name" value="PAS"/>
    <property type="match status" value="2"/>
</dbReference>
<dbReference type="EMBL" id="JBEUOH010000001">
    <property type="protein sequence ID" value="KAL0902604.1"/>
    <property type="molecule type" value="Genomic_DNA"/>
</dbReference>
<dbReference type="SMART" id="SM00091">
    <property type="entry name" value="PAS"/>
    <property type="match status" value="2"/>
</dbReference>
<keyword evidence="4" id="KW-0090">Biological rhythms</keyword>
<reference evidence="11 12" key="1">
    <citation type="submission" date="2024-06" db="EMBL/GenBank/DDBJ databases">
        <title>A chromosome-level genome assembly of beet webworm, Loxostege sticticalis.</title>
        <authorList>
            <person name="Zhang Y."/>
        </authorList>
    </citation>
    <scope>NUCLEOTIDE SEQUENCE [LARGE SCALE GENOMIC DNA]</scope>
    <source>
        <strain evidence="10">AQ026</strain>
        <strain evidence="9">AQ028</strain>
        <tissue evidence="9">Male pupae</tissue>
        <tissue evidence="10">Whole body</tissue>
    </source>
</reference>
<dbReference type="GO" id="GO:0048511">
    <property type="term" value="P:rhythmic process"/>
    <property type="evidence" value="ECO:0007669"/>
    <property type="project" value="UniProtKB-KW"/>
</dbReference>
<organism evidence="9 12">
    <name type="scientific">Loxostege sticticalis</name>
    <name type="common">Beet webworm moth</name>
    <dbReference type="NCBI Taxonomy" id="481309"/>
    <lineage>
        <taxon>Eukaryota</taxon>
        <taxon>Metazoa</taxon>
        <taxon>Ecdysozoa</taxon>
        <taxon>Arthropoda</taxon>
        <taxon>Hexapoda</taxon>
        <taxon>Insecta</taxon>
        <taxon>Pterygota</taxon>
        <taxon>Neoptera</taxon>
        <taxon>Endopterygota</taxon>
        <taxon>Lepidoptera</taxon>
        <taxon>Glossata</taxon>
        <taxon>Ditrysia</taxon>
        <taxon>Pyraloidea</taxon>
        <taxon>Crambidae</taxon>
        <taxon>Pyraustinae</taxon>
        <taxon>Loxostege</taxon>
    </lineage>
</organism>
<feature type="region of interest" description="Disordered" evidence="7">
    <location>
        <begin position="1140"/>
        <end position="1191"/>
    </location>
</feature>
<evidence type="ECO:0000256" key="2">
    <source>
        <dbReference type="ARBA" id="ARBA00022553"/>
    </source>
</evidence>
<dbReference type="AlphaFoldDB" id="A0ABD0TSG1"/>
<gene>
    <name evidence="10" type="ORF">ABMA27_000437</name>
    <name evidence="9" type="ORF">ABMA28_000462</name>
</gene>
<dbReference type="Pfam" id="PF00989">
    <property type="entry name" value="PAS"/>
    <property type="match status" value="1"/>
</dbReference>